<dbReference type="AlphaFoldDB" id="A0A0E9T271"/>
<accession>A0A0E9T271</accession>
<feature type="transmembrane region" description="Helical" evidence="1">
    <location>
        <begin position="12"/>
        <end position="42"/>
    </location>
</feature>
<evidence type="ECO:0000256" key="1">
    <source>
        <dbReference type="SAM" id="Phobius"/>
    </source>
</evidence>
<sequence length="58" mass="6624">MLIYVNKDETVLALLIRTFITLLLILSGQKGIFSIFNLLILIQNNSNDNNWSAMLLSR</sequence>
<keyword evidence="1" id="KW-0472">Membrane</keyword>
<keyword evidence="1" id="KW-0812">Transmembrane</keyword>
<reference evidence="2" key="2">
    <citation type="journal article" date="2015" name="Fish Shellfish Immunol.">
        <title>Early steps in the European eel (Anguilla anguilla)-Vibrio vulnificus interaction in the gills: Role of the RtxA13 toxin.</title>
        <authorList>
            <person name="Callol A."/>
            <person name="Pajuelo D."/>
            <person name="Ebbesson L."/>
            <person name="Teles M."/>
            <person name="MacKenzie S."/>
            <person name="Amaro C."/>
        </authorList>
    </citation>
    <scope>NUCLEOTIDE SEQUENCE</scope>
</reference>
<organism evidence="2">
    <name type="scientific">Anguilla anguilla</name>
    <name type="common">European freshwater eel</name>
    <name type="synonym">Muraena anguilla</name>
    <dbReference type="NCBI Taxonomy" id="7936"/>
    <lineage>
        <taxon>Eukaryota</taxon>
        <taxon>Metazoa</taxon>
        <taxon>Chordata</taxon>
        <taxon>Craniata</taxon>
        <taxon>Vertebrata</taxon>
        <taxon>Euteleostomi</taxon>
        <taxon>Actinopterygii</taxon>
        <taxon>Neopterygii</taxon>
        <taxon>Teleostei</taxon>
        <taxon>Anguilliformes</taxon>
        <taxon>Anguillidae</taxon>
        <taxon>Anguilla</taxon>
    </lineage>
</organism>
<keyword evidence="1" id="KW-1133">Transmembrane helix</keyword>
<protein>
    <submittedName>
        <fullName evidence="2">Uncharacterized protein</fullName>
    </submittedName>
</protein>
<reference evidence="2" key="1">
    <citation type="submission" date="2014-11" db="EMBL/GenBank/DDBJ databases">
        <authorList>
            <person name="Amaro Gonzalez C."/>
        </authorList>
    </citation>
    <scope>NUCLEOTIDE SEQUENCE</scope>
</reference>
<proteinExistence type="predicted"/>
<name>A0A0E9T271_ANGAN</name>
<dbReference type="EMBL" id="GBXM01060918">
    <property type="protein sequence ID" value="JAH47659.1"/>
    <property type="molecule type" value="Transcribed_RNA"/>
</dbReference>
<evidence type="ECO:0000313" key="2">
    <source>
        <dbReference type="EMBL" id="JAH47659.1"/>
    </source>
</evidence>